<accession>A0ABM7XDQ7</accession>
<evidence type="ECO:0000313" key="2">
    <source>
        <dbReference type="EMBL" id="BDG10000.1"/>
    </source>
</evidence>
<evidence type="ECO:0000256" key="1">
    <source>
        <dbReference type="SAM" id="MobiDB-lite"/>
    </source>
</evidence>
<evidence type="ECO:0000313" key="3">
    <source>
        <dbReference type="Proteomes" id="UP001162734"/>
    </source>
</evidence>
<dbReference type="RefSeq" id="WP_248342396.1">
    <property type="nucleotide sequence ID" value="NZ_AP025592.1"/>
</dbReference>
<feature type="region of interest" description="Disordered" evidence="1">
    <location>
        <begin position="45"/>
        <end position="64"/>
    </location>
</feature>
<evidence type="ECO:0008006" key="4">
    <source>
        <dbReference type="Google" id="ProtNLM"/>
    </source>
</evidence>
<gene>
    <name evidence="2" type="ORF">AMPC_31130</name>
</gene>
<dbReference type="Proteomes" id="UP001162734">
    <property type="component" value="Chromosome"/>
</dbReference>
<sequence>MPRPTTAQTLEQIIQTAAAEVVAQVSSAIARSVADIAARELEKSLSPGAAASAPAGLARRGRSRPRVEVTRWVADKRARRVPNFVIQATGLDTKKAIVARFGDGAAFEKGKPAPKPLK</sequence>
<protein>
    <recommendedName>
        <fullName evidence="4">HK97 gp10 family phage protein</fullName>
    </recommendedName>
</protein>
<keyword evidence="3" id="KW-1185">Reference proteome</keyword>
<organism evidence="2 3">
    <name type="scientific">Anaeromyxobacter paludicola</name>
    <dbReference type="NCBI Taxonomy" id="2918171"/>
    <lineage>
        <taxon>Bacteria</taxon>
        <taxon>Pseudomonadati</taxon>
        <taxon>Myxococcota</taxon>
        <taxon>Myxococcia</taxon>
        <taxon>Myxococcales</taxon>
        <taxon>Cystobacterineae</taxon>
        <taxon>Anaeromyxobacteraceae</taxon>
        <taxon>Anaeromyxobacter</taxon>
    </lineage>
</organism>
<feature type="compositionally biased region" description="Low complexity" evidence="1">
    <location>
        <begin position="45"/>
        <end position="58"/>
    </location>
</feature>
<name>A0ABM7XDQ7_9BACT</name>
<reference evidence="3" key="1">
    <citation type="journal article" date="2022" name="Int. J. Syst. Evol. Microbiol.">
        <title>Anaeromyxobacter oryzae sp. nov., Anaeromyxobacter diazotrophicus sp. nov. and Anaeromyxobacter paludicola sp. nov., isolated from paddy soils.</title>
        <authorList>
            <person name="Itoh H."/>
            <person name="Xu Z."/>
            <person name="Mise K."/>
            <person name="Masuda Y."/>
            <person name="Ushijima N."/>
            <person name="Hayakawa C."/>
            <person name="Shiratori Y."/>
            <person name="Senoo K."/>
        </authorList>
    </citation>
    <scope>NUCLEOTIDE SEQUENCE [LARGE SCALE GENOMIC DNA]</scope>
    <source>
        <strain evidence="3">Red630</strain>
    </source>
</reference>
<dbReference type="EMBL" id="AP025592">
    <property type="protein sequence ID" value="BDG10000.1"/>
    <property type="molecule type" value="Genomic_DNA"/>
</dbReference>
<proteinExistence type="predicted"/>